<gene>
    <name evidence="1" type="ORF">SAMN06269173_111128</name>
</gene>
<dbReference type="AlphaFoldDB" id="A0A239AB97"/>
<name>A0A239AB97_9BACT</name>
<dbReference type="EMBL" id="FZNS01000011">
    <property type="protein sequence ID" value="SNR92905.1"/>
    <property type="molecule type" value="Genomic_DNA"/>
</dbReference>
<dbReference type="Proteomes" id="UP000198310">
    <property type="component" value="Unassembled WGS sequence"/>
</dbReference>
<evidence type="ECO:0000313" key="1">
    <source>
        <dbReference type="EMBL" id="SNR92905.1"/>
    </source>
</evidence>
<keyword evidence="2" id="KW-1185">Reference proteome</keyword>
<accession>A0A239AB97</accession>
<reference evidence="2" key="1">
    <citation type="submission" date="2017-06" db="EMBL/GenBank/DDBJ databases">
        <authorList>
            <person name="Varghese N."/>
            <person name="Submissions S."/>
        </authorList>
    </citation>
    <scope>NUCLEOTIDE SEQUENCE [LARGE SCALE GENOMIC DNA]</scope>
    <source>
        <strain evidence="2">DSM 28041</strain>
    </source>
</reference>
<organism evidence="1 2">
    <name type="scientific">Hymenobacter mucosus</name>
    <dbReference type="NCBI Taxonomy" id="1411120"/>
    <lineage>
        <taxon>Bacteria</taxon>
        <taxon>Pseudomonadati</taxon>
        <taxon>Bacteroidota</taxon>
        <taxon>Cytophagia</taxon>
        <taxon>Cytophagales</taxon>
        <taxon>Hymenobacteraceae</taxon>
        <taxon>Hymenobacter</taxon>
    </lineage>
</organism>
<sequence>MIGAALAPPQQVMQLLTNLLSSAMKTLSLPGTLGSATIIFPPTPGTVVVLPPPPLEQQQRAA</sequence>
<evidence type="ECO:0000313" key="2">
    <source>
        <dbReference type="Proteomes" id="UP000198310"/>
    </source>
</evidence>
<protein>
    <submittedName>
        <fullName evidence="1">Uncharacterized protein</fullName>
    </submittedName>
</protein>
<proteinExistence type="predicted"/>